<evidence type="ECO:0000256" key="2">
    <source>
        <dbReference type="SAM" id="MobiDB-lite"/>
    </source>
</evidence>
<organism evidence="4 5">
    <name type="scientific">Hyphodiscus hymeniophilus</name>
    <dbReference type="NCBI Taxonomy" id="353542"/>
    <lineage>
        <taxon>Eukaryota</taxon>
        <taxon>Fungi</taxon>
        <taxon>Dikarya</taxon>
        <taxon>Ascomycota</taxon>
        <taxon>Pezizomycotina</taxon>
        <taxon>Leotiomycetes</taxon>
        <taxon>Helotiales</taxon>
        <taxon>Hyphodiscaceae</taxon>
        <taxon>Hyphodiscus</taxon>
    </lineage>
</organism>
<dbReference type="Pfam" id="PF13561">
    <property type="entry name" value="adh_short_C2"/>
    <property type="match status" value="1"/>
</dbReference>
<dbReference type="GO" id="GO:0008270">
    <property type="term" value="F:zinc ion binding"/>
    <property type="evidence" value="ECO:0007669"/>
    <property type="project" value="InterPro"/>
</dbReference>
<dbReference type="PANTHER" id="PTHR47783">
    <property type="entry name" value="ZN(II)2CYS6 TRANSCRIPTION FACTOR (EUROFUNG)-RELATED"/>
    <property type="match status" value="1"/>
</dbReference>
<dbReference type="AlphaFoldDB" id="A0A9P6VJ28"/>
<dbReference type="Proteomes" id="UP000785200">
    <property type="component" value="Unassembled WGS sequence"/>
</dbReference>
<keyword evidence="5" id="KW-1185">Reference proteome</keyword>
<sequence>MSFAVRGKTAIATGAGSGITLAFARLLLSRGCNVLFADLALRPEARQLVDEYSSRRSASRAVFCKCDVTQWDDLEGAFAAATTEFGGVDVVCPGAGIYEPHFMTERKQGSVVHISSIAGQRANLFTPLYIASKHGINGFVRSLALLEEAVGVRVTAVAPGIIKTPLWTEHPEKLKTVGEEDDWVSPESVAEVMLDLIEKDSCQAGSIEGVPSSASSPYNGIKFVTSYDDRLHPSKRRRVNIAIKQLTGRRSNIVTDAKLAVNVRQNAMADGRSVWLARTEEEDVKDIRKLEKWVSSHLSTIYEPLGPDQESCSGRSRSVLEDEQLFPDQSDRMPEPFCEAFLDFSPLDGKTTDTPDASTKYPKPRTSQHRVPYFRYFGPTAIAPGYKQMVVQVKEHAPSIDAVSATSPSSSNGSIRTTSDGNSLRVASERQLLLDVPVYDRDCALVIDPLILRLVGRFFDNLGCNFPFLQRRKFFDDIKKKQIEPMLVNAICAVSERFCSEPLMISSPETSTNRVAMNAEIGQVFAHRARAAVVESYPCPTISCVQTCLLLAYDEFGRNHDSGLWMQLGCSIRMAQDLGLQKVKEIRRDSDAPANNALSNQPEQESDQVERTLTFWAVLMTDRYVSSGTGRPVTLQDKDIQIPFPSLVRCVDGDQWPKPFPALIRIVHLYGKVTDLLNSIGDEFTADAFKNLAAVETRLTVFYQSLSSSLHFNATNFQQYVKAGEGTNFILLHFWFHALIVLVHQPTLLHGFTNIEKLFPNSREVSMSSAKTIVDIIAFAELIDPKSFTGTPFTSQPIYIAASSFLLEMERLKSSQPASRAATPPSLVDHRTSNPAKHTLLATAAIRNYQRCYKALQSQEAYWTGIKYILTALKQKAEGIWDPLLYTDEEMDSTRPPPSLAVAWKRKPRNPTDATNGITHLMPSENGDDQYANADDAFIDPTQAIGWSLAGTVNSPTFNLNLLYPNTSSGASLINGRDEVALTSGSLENVYDSFPYPPLDTMQRTTYHPVVEPNPHKEAIDVANFGHVQFNMPSTAYHERPPSGISPNRHTRFSERPYQESPHVHTTYATNLDATTPAQTNPGSELYPSDGVMISSHDIDMAWFGIGDLDFFPRDVLDIFDSITPR</sequence>
<dbReference type="Pfam" id="PF00106">
    <property type="entry name" value="adh_short"/>
    <property type="match status" value="1"/>
</dbReference>
<evidence type="ECO:0000259" key="3">
    <source>
        <dbReference type="SMART" id="SM00906"/>
    </source>
</evidence>
<gene>
    <name evidence="4" type="ORF">D0Z07_5100</name>
</gene>
<evidence type="ECO:0000313" key="5">
    <source>
        <dbReference type="Proteomes" id="UP000785200"/>
    </source>
</evidence>
<dbReference type="PANTHER" id="PTHR47783:SF1">
    <property type="entry name" value="ZN(II)2CYS6 TRANSCRIPTION FACTOR (EUROFUNG)"/>
    <property type="match status" value="1"/>
</dbReference>
<dbReference type="GO" id="GO:0006351">
    <property type="term" value="P:DNA-templated transcription"/>
    <property type="evidence" value="ECO:0007669"/>
    <property type="project" value="InterPro"/>
</dbReference>
<evidence type="ECO:0000256" key="1">
    <source>
        <dbReference type="ARBA" id="ARBA00023242"/>
    </source>
</evidence>
<dbReference type="Gene3D" id="3.40.50.720">
    <property type="entry name" value="NAD(P)-binding Rossmann-like Domain"/>
    <property type="match status" value="2"/>
</dbReference>
<proteinExistence type="predicted"/>
<protein>
    <submittedName>
        <fullName evidence="4">15-hydroxyprostaglandin dehydrogenase</fullName>
    </submittedName>
</protein>
<dbReference type="OrthoDB" id="2354469at2759"/>
<accession>A0A9P6VJ28</accession>
<feature type="region of interest" description="Disordered" evidence="2">
    <location>
        <begin position="402"/>
        <end position="422"/>
    </location>
</feature>
<dbReference type="InterPro" id="IPR036291">
    <property type="entry name" value="NAD(P)-bd_dom_sf"/>
</dbReference>
<dbReference type="InterPro" id="IPR002347">
    <property type="entry name" value="SDR_fam"/>
</dbReference>
<dbReference type="SUPFAM" id="SSF51735">
    <property type="entry name" value="NAD(P)-binding Rossmann-fold domains"/>
    <property type="match status" value="1"/>
</dbReference>
<feature type="compositionally biased region" description="Polar residues" evidence="2">
    <location>
        <begin position="404"/>
        <end position="422"/>
    </location>
</feature>
<dbReference type="PRINTS" id="PR00081">
    <property type="entry name" value="GDHRDH"/>
</dbReference>
<name>A0A9P6VJ28_9HELO</name>
<dbReference type="InterPro" id="IPR007219">
    <property type="entry name" value="XnlR_reg_dom"/>
</dbReference>
<dbReference type="CDD" id="cd12148">
    <property type="entry name" value="fungal_TF_MHR"/>
    <property type="match status" value="1"/>
</dbReference>
<dbReference type="SMART" id="SM00906">
    <property type="entry name" value="Fungal_trans"/>
    <property type="match status" value="1"/>
</dbReference>
<keyword evidence="1" id="KW-0539">Nucleus</keyword>
<dbReference type="Pfam" id="PF04082">
    <property type="entry name" value="Fungal_trans"/>
    <property type="match status" value="1"/>
</dbReference>
<evidence type="ECO:0000313" key="4">
    <source>
        <dbReference type="EMBL" id="KAG0649041.1"/>
    </source>
</evidence>
<reference evidence="4" key="1">
    <citation type="submission" date="2019-07" db="EMBL/GenBank/DDBJ databases">
        <title>Hyphodiscus hymeniophilus genome sequencing and assembly.</title>
        <authorList>
            <person name="Kramer G."/>
            <person name="Nodwell J."/>
        </authorList>
    </citation>
    <scope>NUCLEOTIDE SEQUENCE</scope>
    <source>
        <strain evidence="4">ATCC 34498</strain>
    </source>
</reference>
<feature type="domain" description="Xylanolytic transcriptional activator regulatory" evidence="3">
    <location>
        <begin position="564"/>
        <end position="651"/>
    </location>
</feature>
<dbReference type="GO" id="GO:0003677">
    <property type="term" value="F:DNA binding"/>
    <property type="evidence" value="ECO:0007669"/>
    <property type="project" value="InterPro"/>
</dbReference>
<dbReference type="EMBL" id="VNKQ01000009">
    <property type="protein sequence ID" value="KAG0649041.1"/>
    <property type="molecule type" value="Genomic_DNA"/>
</dbReference>
<comment type="caution">
    <text evidence="4">The sequence shown here is derived from an EMBL/GenBank/DDBJ whole genome shotgun (WGS) entry which is preliminary data.</text>
</comment>